<dbReference type="SUPFAM" id="SSF51197">
    <property type="entry name" value="Clavaminate synthase-like"/>
    <property type="match status" value="1"/>
</dbReference>
<dbReference type="GO" id="GO:0051213">
    <property type="term" value="F:dioxygenase activity"/>
    <property type="evidence" value="ECO:0007669"/>
    <property type="project" value="UniProtKB-KW"/>
</dbReference>
<dbReference type="InterPro" id="IPR027450">
    <property type="entry name" value="AlkB-like"/>
</dbReference>
<dbReference type="InterPro" id="IPR037151">
    <property type="entry name" value="AlkB-like_sf"/>
</dbReference>
<gene>
    <name evidence="2" type="ORF">EKM59_08310</name>
</gene>
<dbReference type="PANTHER" id="PTHR12463:SF1">
    <property type="entry name" value="2-OXOGLUTARATE AND FE-DEPENDENT OXYGENASE FAMILY PROTEIN"/>
    <property type="match status" value="1"/>
</dbReference>
<comment type="caution">
    <text evidence="2">The sequence shown here is derived from an EMBL/GenBank/DDBJ whole genome shotgun (WGS) entry which is preliminary data.</text>
</comment>
<dbReference type="InterPro" id="IPR005123">
    <property type="entry name" value="Oxoglu/Fe-dep_dioxygenase_dom"/>
</dbReference>
<accession>A0A433JI20</accession>
<dbReference type="Gene3D" id="2.60.120.590">
    <property type="entry name" value="Alpha-ketoglutarate-dependent dioxygenase AlkB-like"/>
    <property type="match status" value="1"/>
</dbReference>
<dbReference type="OrthoDB" id="278699at2"/>
<dbReference type="Pfam" id="PF13532">
    <property type="entry name" value="2OG-FeII_Oxy_2"/>
    <property type="match status" value="1"/>
</dbReference>
<name>A0A433JI20_9GAMM</name>
<proteinExistence type="predicted"/>
<dbReference type="Proteomes" id="UP000288012">
    <property type="component" value="Unassembled WGS sequence"/>
</dbReference>
<reference evidence="2 3" key="1">
    <citation type="submission" date="2018-12" db="EMBL/GenBank/DDBJ databases">
        <title>Legionella sp,whole genome shotgun sequence.</title>
        <authorList>
            <person name="Wu H."/>
        </authorList>
    </citation>
    <scope>NUCLEOTIDE SEQUENCE [LARGE SCALE GENOMIC DNA]</scope>
    <source>
        <strain evidence="3">km714</strain>
    </source>
</reference>
<feature type="domain" description="Fe2OG dioxygenase" evidence="1">
    <location>
        <begin position="94"/>
        <end position="184"/>
    </location>
</feature>
<evidence type="ECO:0000259" key="1">
    <source>
        <dbReference type="PROSITE" id="PS51471"/>
    </source>
</evidence>
<keyword evidence="2" id="KW-0223">Dioxygenase</keyword>
<dbReference type="AlphaFoldDB" id="A0A433JI20"/>
<dbReference type="InterPro" id="IPR032857">
    <property type="entry name" value="ALKBH4"/>
</dbReference>
<organism evidence="2 3">
    <name type="scientific">Legionella septentrionalis</name>
    <dbReference type="NCBI Taxonomy" id="2498109"/>
    <lineage>
        <taxon>Bacteria</taxon>
        <taxon>Pseudomonadati</taxon>
        <taxon>Pseudomonadota</taxon>
        <taxon>Gammaproteobacteria</taxon>
        <taxon>Legionellales</taxon>
        <taxon>Legionellaceae</taxon>
        <taxon>Legionella</taxon>
    </lineage>
</organism>
<protein>
    <submittedName>
        <fullName evidence="2">Alpha-ketoglutarate-dependent dioxygenase AlkB</fullName>
    </submittedName>
</protein>
<dbReference type="GO" id="GO:0032451">
    <property type="term" value="F:demethylase activity"/>
    <property type="evidence" value="ECO:0007669"/>
    <property type="project" value="TreeGrafter"/>
</dbReference>
<keyword evidence="3" id="KW-1185">Reference proteome</keyword>
<dbReference type="GO" id="GO:0070988">
    <property type="term" value="P:demethylation"/>
    <property type="evidence" value="ECO:0007669"/>
    <property type="project" value="InterPro"/>
</dbReference>
<evidence type="ECO:0000313" key="3">
    <source>
        <dbReference type="Proteomes" id="UP000288012"/>
    </source>
</evidence>
<sequence length="186" mass="20963">MSNQSIQTGEFPPGFSYFPAFISSAEEKILLDEFKRLNWQEVRMHGQTARRKVVHFGLNYAYATRQVNPTFPPPPYLHDLMDKTAGILGVTFREIAEILISNYPSGAGIGWHLDAPVFAKIVGVSLGSACTIKLRATSDHKTVLKKELHPRSAYVLSNIARTQWQHSITAVKNLRYSITLRTLHKL</sequence>
<dbReference type="PROSITE" id="PS51471">
    <property type="entry name" value="FE2OG_OXY"/>
    <property type="match status" value="1"/>
</dbReference>
<keyword evidence="2" id="KW-0560">Oxidoreductase</keyword>
<dbReference type="PANTHER" id="PTHR12463">
    <property type="entry name" value="OXYGENASE-RELATED"/>
    <property type="match status" value="1"/>
</dbReference>
<dbReference type="RefSeq" id="WP_126954155.1">
    <property type="nucleotide sequence ID" value="NZ_RZGR01000025.1"/>
</dbReference>
<dbReference type="EMBL" id="RZGR01000025">
    <property type="protein sequence ID" value="RUQ84509.1"/>
    <property type="molecule type" value="Genomic_DNA"/>
</dbReference>
<evidence type="ECO:0000313" key="2">
    <source>
        <dbReference type="EMBL" id="RUQ84509.1"/>
    </source>
</evidence>